<protein>
    <submittedName>
        <fullName evidence="2">Uncharacterized protein</fullName>
    </submittedName>
</protein>
<dbReference type="EMBL" id="CAUOFW020006558">
    <property type="protein sequence ID" value="CAK9175198.1"/>
    <property type="molecule type" value="Genomic_DNA"/>
</dbReference>
<sequence>MYMEGNTTLADATQVIDDPMETNENEKSENKKPGKSKVWNHFKLLERKKRSTSQGGVQILSQDLSM</sequence>
<feature type="compositionally biased region" description="Polar residues" evidence="1">
    <location>
        <begin position="1"/>
        <end position="11"/>
    </location>
</feature>
<reference evidence="2 3" key="1">
    <citation type="submission" date="2024-02" db="EMBL/GenBank/DDBJ databases">
        <authorList>
            <person name="Vignale AGUSTIN F."/>
            <person name="Sosa J E."/>
            <person name="Modenutti C."/>
        </authorList>
    </citation>
    <scope>NUCLEOTIDE SEQUENCE [LARGE SCALE GENOMIC DNA]</scope>
</reference>
<dbReference type="Proteomes" id="UP001642360">
    <property type="component" value="Unassembled WGS sequence"/>
</dbReference>
<dbReference type="AlphaFoldDB" id="A0ABC8U264"/>
<organism evidence="2 3">
    <name type="scientific">Ilex paraguariensis</name>
    <name type="common">yerba mate</name>
    <dbReference type="NCBI Taxonomy" id="185542"/>
    <lineage>
        <taxon>Eukaryota</taxon>
        <taxon>Viridiplantae</taxon>
        <taxon>Streptophyta</taxon>
        <taxon>Embryophyta</taxon>
        <taxon>Tracheophyta</taxon>
        <taxon>Spermatophyta</taxon>
        <taxon>Magnoliopsida</taxon>
        <taxon>eudicotyledons</taxon>
        <taxon>Gunneridae</taxon>
        <taxon>Pentapetalae</taxon>
        <taxon>asterids</taxon>
        <taxon>campanulids</taxon>
        <taxon>Aquifoliales</taxon>
        <taxon>Aquifoliaceae</taxon>
        <taxon>Ilex</taxon>
    </lineage>
</organism>
<name>A0ABC8U264_9AQUA</name>
<gene>
    <name evidence="2" type="ORF">ILEXP_LOCUS45000</name>
</gene>
<keyword evidence="3" id="KW-1185">Reference proteome</keyword>
<comment type="caution">
    <text evidence="2">The sequence shown here is derived from an EMBL/GenBank/DDBJ whole genome shotgun (WGS) entry which is preliminary data.</text>
</comment>
<accession>A0ABC8U264</accession>
<evidence type="ECO:0000313" key="2">
    <source>
        <dbReference type="EMBL" id="CAK9175198.1"/>
    </source>
</evidence>
<evidence type="ECO:0000313" key="3">
    <source>
        <dbReference type="Proteomes" id="UP001642360"/>
    </source>
</evidence>
<feature type="region of interest" description="Disordered" evidence="1">
    <location>
        <begin position="1"/>
        <end position="38"/>
    </location>
</feature>
<proteinExistence type="predicted"/>
<evidence type="ECO:0000256" key="1">
    <source>
        <dbReference type="SAM" id="MobiDB-lite"/>
    </source>
</evidence>